<feature type="transmembrane region" description="Helical" evidence="1">
    <location>
        <begin position="61"/>
        <end position="78"/>
    </location>
</feature>
<keyword evidence="1" id="KW-0812">Transmembrane</keyword>
<dbReference type="EMBL" id="JAKKPZ010000001">
    <property type="protein sequence ID" value="KAI1728133.1"/>
    <property type="molecule type" value="Genomic_DNA"/>
</dbReference>
<evidence type="ECO:0000313" key="2">
    <source>
        <dbReference type="EMBL" id="KAI1728133.1"/>
    </source>
</evidence>
<proteinExistence type="predicted"/>
<protein>
    <submittedName>
        <fullName evidence="2">Uncharacterized protein</fullName>
    </submittedName>
</protein>
<dbReference type="AlphaFoldDB" id="A0AAD4RA82"/>
<gene>
    <name evidence="2" type="ORF">DdX_00289</name>
</gene>
<evidence type="ECO:0000256" key="1">
    <source>
        <dbReference type="SAM" id="Phobius"/>
    </source>
</evidence>
<keyword evidence="3" id="KW-1185">Reference proteome</keyword>
<comment type="caution">
    <text evidence="2">The sequence shown here is derived from an EMBL/GenBank/DDBJ whole genome shotgun (WGS) entry which is preliminary data.</text>
</comment>
<keyword evidence="1" id="KW-1133">Transmembrane helix</keyword>
<accession>A0AAD4RA82</accession>
<reference evidence="2" key="1">
    <citation type="submission" date="2022-01" db="EMBL/GenBank/DDBJ databases">
        <title>Genome Sequence Resource for Two Populations of Ditylenchus destructor, the Migratory Endoparasitic Phytonematode.</title>
        <authorList>
            <person name="Zhang H."/>
            <person name="Lin R."/>
            <person name="Xie B."/>
        </authorList>
    </citation>
    <scope>NUCLEOTIDE SEQUENCE</scope>
    <source>
        <strain evidence="2">BazhouSP</strain>
    </source>
</reference>
<dbReference type="Proteomes" id="UP001201812">
    <property type="component" value="Unassembled WGS sequence"/>
</dbReference>
<evidence type="ECO:0000313" key="3">
    <source>
        <dbReference type="Proteomes" id="UP001201812"/>
    </source>
</evidence>
<organism evidence="2 3">
    <name type="scientific">Ditylenchus destructor</name>
    <dbReference type="NCBI Taxonomy" id="166010"/>
    <lineage>
        <taxon>Eukaryota</taxon>
        <taxon>Metazoa</taxon>
        <taxon>Ecdysozoa</taxon>
        <taxon>Nematoda</taxon>
        <taxon>Chromadorea</taxon>
        <taxon>Rhabditida</taxon>
        <taxon>Tylenchina</taxon>
        <taxon>Tylenchomorpha</taxon>
        <taxon>Sphaerularioidea</taxon>
        <taxon>Anguinidae</taxon>
        <taxon>Anguininae</taxon>
        <taxon>Ditylenchus</taxon>
    </lineage>
</organism>
<keyword evidence="1" id="KW-0472">Membrane</keyword>
<name>A0AAD4RA82_9BILA</name>
<feature type="transmembrane region" description="Helical" evidence="1">
    <location>
        <begin position="29"/>
        <end position="49"/>
    </location>
</feature>
<sequence>MLCTALFLRKIYGGNFSERLNNRVVKITLITELLLSYIPNVFTTIFNAINGEPISNYLGPYPPVLTCIDAALCSILYFRAMYSRAKQRSNQVDSYRGPNSRTNVTTSQRMFVTGSG</sequence>